<evidence type="ECO:0000313" key="3">
    <source>
        <dbReference type="WBParaSite" id="SSTP_0000442800.1"/>
    </source>
</evidence>
<dbReference type="SMART" id="SM00289">
    <property type="entry name" value="WR1"/>
    <property type="match status" value="3"/>
</dbReference>
<evidence type="ECO:0000313" key="4">
    <source>
        <dbReference type="WBParaSite" id="TCONS_00015068.p1"/>
    </source>
</evidence>
<evidence type="ECO:0000313" key="2">
    <source>
        <dbReference type="Proteomes" id="UP000035681"/>
    </source>
</evidence>
<dbReference type="Proteomes" id="UP000035681">
    <property type="component" value="Unplaced"/>
</dbReference>
<dbReference type="STRING" id="6248.A0A0K0E4K8"/>
<evidence type="ECO:0000256" key="1">
    <source>
        <dbReference type="SAM" id="SignalP"/>
    </source>
</evidence>
<protein>
    <submittedName>
        <fullName evidence="4">WAP domain-containing protein</fullName>
    </submittedName>
</protein>
<sequence length="395" mass="44986">MFSLLLITFCFTFSLALEDYKYHCPSGHAKKDKTGDYVQCLPGDYSVHTCGDSHYCFFSGFNYICCPEGKKSKTKTVNIDDIECPTNSFVQLDGNSEMINCQRNKDCLGLNSQCYKGYCCSESKKIEATNYRVSPRKKEKKTVKVDLSELDCPHPYLTVLNEESLPTVCDKFKKCSTANEECLSVGKVSICCENLSNASELEESFESTEEESKIPKYTNPTSNEEILEFKENNESINDILRTTLSTSKRIESTTEKIEQKSSILEKENIIENKKETLEIIETTTSIPKRDKLVSNTINVPLIPSKKLNEDLTKTNKKELEPLPIVRSKIHSSGPIKTSYDAIKLEPHFMGGYQKVDVDEDKNAKRALVQSFLMDQIKKGWPYEDQFYWPEGYNNS</sequence>
<feature type="signal peptide" evidence="1">
    <location>
        <begin position="1"/>
        <end position="16"/>
    </location>
</feature>
<reference evidence="3" key="1">
    <citation type="submission" date="2015-08" db="UniProtKB">
        <authorList>
            <consortium name="WormBaseParasite"/>
        </authorList>
    </citation>
    <scope>IDENTIFICATION</scope>
</reference>
<accession>A0A0K0E4K8</accession>
<keyword evidence="1" id="KW-0732">Signal</keyword>
<feature type="chain" id="PRO_5005327435" evidence="1">
    <location>
        <begin position="17"/>
        <end position="395"/>
    </location>
</feature>
<dbReference type="InterPro" id="IPR006150">
    <property type="entry name" value="Cys_repeat_1"/>
</dbReference>
<dbReference type="AlphaFoldDB" id="A0A0K0E4K8"/>
<name>A0A0K0E4K8_STRER</name>
<dbReference type="WBParaSite" id="SSTP_0000442800.1">
    <property type="protein sequence ID" value="SSTP_0000442800.1"/>
    <property type="gene ID" value="SSTP_0000442800"/>
</dbReference>
<dbReference type="WBParaSite" id="TCONS_00015068.p1">
    <property type="protein sequence ID" value="TCONS_00015068.p1"/>
    <property type="gene ID" value="XLOC_010281"/>
</dbReference>
<organism evidence="3">
    <name type="scientific">Strongyloides stercoralis</name>
    <name type="common">Threadworm</name>
    <dbReference type="NCBI Taxonomy" id="6248"/>
    <lineage>
        <taxon>Eukaryota</taxon>
        <taxon>Metazoa</taxon>
        <taxon>Ecdysozoa</taxon>
        <taxon>Nematoda</taxon>
        <taxon>Chromadorea</taxon>
        <taxon>Rhabditida</taxon>
        <taxon>Tylenchina</taxon>
        <taxon>Panagrolaimomorpha</taxon>
        <taxon>Strongyloidoidea</taxon>
        <taxon>Strongyloididae</taxon>
        <taxon>Strongyloides</taxon>
    </lineage>
</organism>
<proteinExistence type="predicted"/>
<keyword evidence="2" id="KW-1185">Reference proteome</keyword>